<evidence type="ECO:0000313" key="2">
    <source>
        <dbReference type="WBParaSite" id="L893_g1396.t1"/>
    </source>
</evidence>
<dbReference type="PANTHER" id="PTHR35017:SF3">
    <property type="entry name" value="SHKT DOMAIN-CONTAINING PROTEIN"/>
    <property type="match status" value="1"/>
</dbReference>
<accession>A0A1I7Y906</accession>
<proteinExistence type="predicted"/>
<keyword evidence="1" id="KW-1185">Reference proteome</keyword>
<dbReference type="Proteomes" id="UP000095287">
    <property type="component" value="Unplaced"/>
</dbReference>
<dbReference type="WBParaSite" id="L893_g1396.t1">
    <property type="protein sequence ID" value="L893_g1396.t1"/>
    <property type="gene ID" value="L893_g1396"/>
</dbReference>
<dbReference type="AlphaFoldDB" id="A0A1I7Y906"/>
<protein>
    <submittedName>
        <fullName evidence="2">ShKT domain-containing protein</fullName>
    </submittedName>
</protein>
<evidence type="ECO:0000313" key="1">
    <source>
        <dbReference type="Proteomes" id="UP000095287"/>
    </source>
</evidence>
<sequence length="129" mass="14340">MASSTNVLFRLIQCCTACNKNDDVMAYDLVARSLVSEQCFDRYGPAFCGHYVNSTDVWSPMHWSCEGQSPHVAFRACRKSCGFCDFNRVLYSLDNALAACKVDRGAEGAREPYPAWPNAFTIDGQVHLA</sequence>
<organism evidence="1 2">
    <name type="scientific">Steinernema glaseri</name>
    <dbReference type="NCBI Taxonomy" id="37863"/>
    <lineage>
        <taxon>Eukaryota</taxon>
        <taxon>Metazoa</taxon>
        <taxon>Ecdysozoa</taxon>
        <taxon>Nematoda</taxon>
        <taxon>Chromadorea</taxon>
        <taxon>Rhabditida</taxon>
        <taxon>Tylenchina</taxon>
        <taxon>Panagrolaimomorpha</taxon>
        <taxon>Strongyloidoidea</taxon>
        <taxon>Steinernematidae</taxon>
        <taxon>Steinernema</taxon>
    </lineage>
</organism>
<reference evidence="2" key="1">
    <citation type="submission" date="2016-11" db="UniProtKB">
        <authorList>
            <consortium name="WormBaseParasite"/>
        </authorList>
    </citation>
    <scope>IDENTIFICATION</scope>
</reference>
<name>A0A1I7Y906_9BILA</name>
<dbReference type="PANTHER" id="PTHR35017">
    <property type="entry name" value="PROTEIN CBG16223-RELATED"/>
    <property type="match status" value="1"/>
</dbReference>